<reference evidence="2 3" key="1">
    <citation type="submission" date="2021-01" db="EMBL/GenBank/DDBJ databases">
        <title>Whole genome shotgun sequence of Actinoplanes lobatus NBRC 12513.</title>
        <authorList>
            <person name="Komaki H."/>
            <person name="Tamura T."/>
        </authorList>
    </citation>
    <scope>NUCLEOTIDE SEQUENCE [LARGE SCALE GENOMIC DNA]</scope>
    <source>
        <strain evidence="2 3">NBRC 12513</strain>
    </source>
</reference>
<evidence type="ECO:0000256" key="1">
    <source>
        <dbReference type="SAM" id="SignalP"/>
    </source>
</evidence>
<dbReference type="Proteomes" id="UP000631312">
    <property type="component" value="Unassembled WGS sequence"/>
</dbReference>
<feature type="signal peptide" evidence="1">
    <location>
        <begin position="1"/>
        <end position="28"/>
    </location>
</feature>
<dbReference type="PROSITE" id="PS51257">
    <property type="entry name" value="PROKAR_LIPOPROTEIN"/>
    <property type="match status" value="1"/>
</dbReference>
<protein>
    <recommendedName>
        <fullName evidence="4">Lipoprotein</fullName>
    </recommendedName>
</protein>
<sequence>MPRFVRRITAAAVLIPFLAGCTAAPSTATPQRTTRVHVDQINRLNTLSELEDGSAAVIIGQAMSQTATTMRGFPITITTVQVTTVVHGSYPRKSAEIYQLGTATTASEETAAMLKTGHSYLIYISIEKDTDGGPDRTVITGGDGVYEWRDNDYHYVGGPDSRLPQTIASSAVSSRTAAAFS</sequence>
<feature type="chain" id="PRO_5045161092" description="Lipoprotein" evidence="1">
    <location>
        <begin position="29"/>
        <end position="181"/>
    </location>
</feature>
<proteinExistence type="predicted"/>
<evidence type="ECO:0000313" key="2">
    <source>
        <dbReference type="EMBL" id="GIE45990.1"/>
    </source>
</evidence>
<accession>A0ABQ4AYW2</accession>
<keyword evidence="3" id="KW-1185">Reference proteome</keyword>
<gene>
    <name evidence="2" type="ORF">Alo02nite_88880</name>
</gene>
<name>A0ABQ4AYW2_9ACTN</name>
<comment type="caution">
    <text evidence="2">The sequence shown here is derived from an EMBL/GenBank/DDBJ whole genome shotgun (WGS) entry which is preliminary data.</text>
</comment>
<organism evidence="2 3">
    <name type="scientific">Actinoplanes lobatus</name>
    <dbReference type="NCBI Taxonomy" id="113568"/>
    <lineage>
        <taxon>Bacteria</taxon>
        <taxon>Bacillati</taxon>
        <taxon>Actinomycetota</taxon>
        <taxon>Actinomycetes</taxon>
        <taxon>Micromonosporales</taxon>
        <taxon>Micromonosporaceae</taxon>
        <taxon>Actinoplanes</taxon>
    </lineage>
</organism>
<evidence type="ECO:0008006" key="4">
    <source>
        <dbReference type="Google" id="ProtNLM"/>
    </source>
</evidence>
<evidence type="ECO:0000313" key="3">
    <source>
        <dbReference type="Proteomes" id="UP000631312"/>
    </source>
</evidence>
<dbReference type="EMBL" id="BOMP01000182">
    <property type="protein sequence ID" value="GIE45990.1"/>
    <property type="molecule type" value="Genomic_DNA"/>
</dbReference>
<keyword evidence="1" id="KW-0732">Signal</keyword>